<keyword evidence="5 13" id="KW-0436">Ligase</keyword>
<gene>
    <name evidence="13" type="primary">pheS</name>
    <name evidence="16" type="ORF">J2S59_002700</name>
</gene>
<dbReference type="PANTHER" id="PTHR11538">
    <property type="entry name" value="PHENYLALANYL-TRNA SYNTHETASE"/>
    <property type="match status" value="1"/>
</dbReference>
<feature type="region of interest" description="Disordered" evidence="14">
    <location>
        <begin position="1"/>
        <end position="34"/>
    </location>
</feature>
<evidence type="ECO:0000256" key="5">
    <source>
        <dbReference type="ARBA" id="ARBA00022598"/>
    </source>
</evidence>
<evidence type="ECO:0000313" key="17">
    <source>
        <dbReference type="Proteomes" id="UP001240447"/>
    </source>
</evidence>
<comment type="similarity">
    <text evidence="2 13">Belongs to the class-II aminoacyl-tRNA synthetase family. Phe-tRNA synthetase alpha subunit type 1 subfamily.</text>
</comment>
<organism evidence="16 17">
    <name type="scientific">Nocardioides massiliensis</name>
    <dbReference type="NCBI Taxonomy" id="1325935"/>
    <lineage>
        <taxon>Bacteria</taxon>
        <taxon>Bacillati</taxon>
        <taxon>Actinomycetota</taxon>
        <taxon>Actinomycetes</taxon>
        <taxon>Propionibacteriales</taxon>
        <taxon>Nocardioidaceae</taxon>
        <taxon>Nocardioides</taxon>
    </lineage>
</organism>
<evidence type="ECO:0000256" key="11">
    <source>
        <dbReference type="ARBA" id="ARBA00023146"/>
    </source>
</evidence>
<dbReference type="PROSITE" id="PS50862">
    <property type="entry name" value="AA_TRNA_LIGASE_II"/>
    <property type="match status" value="1"/>
</dbReference>
<dbReference type="GO" id="GO:0004826">
    <property type="term" value="F:phenylalanine-tRNA ligase activity"/>
    <property type="evidence" value="ECO:0007669"/>
    <property type="project" value="UniProtKB-EC"/>
</dbReference>
<comment type="subcellular location">
    <subcellularLocation>
        <location evidence="1 13">Cytoplasm</location>
    </subcellularLocation>
</comment>
<evidence type="ECO:0000256" key="4">
    <source>
        <dbReference type="ARBA" id="ARBA00022490"/>
    </source>
</evidence>
<dbReference type="EC" id="6.1.1.20" evidence="13"/>
<feature type="compositionally biased region" description="Basic residues" evidence="14">
    <location>
        <begin position="14"/>
        <end position="23"/>
    </location>
</feature>
<dbReference type="NCBIfam" id="TIGR00468">
    <property type="entry name" value="pheS"/>
    <property type="match status" value="1"/>
</dbReference>
<comment type="catalytic activity">
    <reaction evidence="12 13">
        <text>tRNA(Phe) + L-phenylalanine + ATP = L-phenylalanyl-tRNA(Phe) + AMP + diphosphate + H(+)</text>
        <dbReference type="Rhea" id="RHEA:19413"/>
        <dbReference type="Rhea" id="RHEA-COMP:9668"/>
        <dbReference type="Rhea" id="RHEA-COMP:9699"/>
        <dbReference type="ChEBI" id="CHEBI:15378"/>
        <dbReference type="ChEBI" id="CHEBI:30616"/>
        <dbReference type="ChEBI" id="CHEBI:33019"/>
        <dbReference type="ChEBI" id="CHEBI:58095"/>
        <dbReference type="ChEBI" id="CHEBI:78442"/>
        <dbReference type="ChEBI" id="CHEBI:78531"/>
        <dbReference type="ChEBI" id="CHEBI:456215"/>
        <dbReference type="EC" id="6.1.1.20"/>
    </reaction>
</comment>
<comment type="cofactor">
    <cofactor evidence="13">
        <name>Mg(2+)</name>
        <dbReference type="ChEBI" id="CHEBI:18420"/>
    </cofactor>
    <text evidence="13">Binds 2 magnesium ions per tetramer.</text>
</comment>
<dbReference type="HAMAP" id="MF_00281">
    <property type="entry name" value="Phe_tRNA_synth_alpha1"/>
    <property type="match status" value="1"/>
</dbReference>
<dbReference type="InterPro" id="IPR004529">
    <property type="entry name" value="Phe-tRNA-synth_IIc_asu"/>
</dbReference>
<keyword evidence="10 13" id="KW-0648">Protein biosynthesis</keyword>
<evidence type="ECO:0000256" key="14">
    <source>
        <dbReference type="SAM" id="MobiDB-lite"/>
    </source>
</evidence>
<proteinExistence type="inferred from homology"/>
<dbReference type="InterPro" id="IPR006195">
    <property type="entry name" value="aa-tRNA-synth_II"/>
</dbReference>
<comment type="subunit">
    <text evidence="3 13">Tetramer of two alpha and two beta subunits.</text>
</comment>
<feature type="compositionally biased region" description="Basic and acidic residues" evidence="14">
    <location>
        <begin position="1"/>
        <end position="13"/>
    </location>
</feature>
<evidence type="ECO:0000256" key="8">
    <source>
        <dbReference type="ARBA" id="ARBA00022840"/>
    </source>
</evidence>
<dbReference type="Proteomes" id="UP001240447">
    <property type="component" value="Unassembled WGS sequence"/>
</dbReference>
<evidence type="ECO:0000313" key="16">
    <source>
        <dbReference type="EMBL" id="MDP9822891.1"/>
    </source>
</evidence>
<evidence type="ECO:0000256" key="6">
    <source>
        <dbReference type="ARBA" id="ARBA00022723"/>
    </source>
</evidence>
<keyword evidence="9 13" id="KW-0460">Magnesium</keyword>
<dbReference type="SUPFAM" id="SSF55681">
    <property type="entry name" value="Class II aaRS and biotin synthetases"/>
    <property type="match status" value="1"/>
</dbReference>
<comment type="caution">
    <text evidence="16">The sequence shown here is derived from an EMBL/GenBank/DDBJ whole genome shotgun (WGS) entry which is preliminary data.</text>
</comment>
<accession>A0ABT9NR36</accession>
<evidence type="ECO:0000256" key="13">
    <source>
        <dbReference type="HAMAP-Rule" id="MF_00281"/>
    </source>
</evidence>
<dbReference type="PANTHER" id="PTHR11538:SF41">
    <property type="entry name" value="PHENYLALANINE--TRNA LIGASE, MITOCHONDRIAL"/>
    <property type="match status" value="1"/>
</dbReference>
<keyword evidence="17" id="KW-1185">Reference proteome</keyword>
<keyword evidence="8 13" id="KW-0067">ATP-binding</keyword>
<keyword evidence="4 13" id="KW-0963">Cytoplasm</keyword>
<keyword evidence="11 13" id="KW-0030">Aminoacyl-tRNA synthetase</keyword>
<evidence type="ECO:0000256" key="2">
    <source>
        <dbReference type="ARBA" id="ARBA00010207"/>
    </source>
</evidence>
<evidence type="ECO:0000256" key="1">
    <source>
        <dbReference type="ARBA" id="ARBA00004496"/>
    </source>
</evidence>
<evidence type="ECO:0000256" key="9">
    <source>
        <dbReference type="ARBA" id="ARBA00022842"/>
    </source>
</evidence>
<sequence>MQGLAPDHREPHPKLHHEAHRKATMSGPNSEYDPVEVTPLKAEQVALMRDEALAAIAAAADLEQLKQVRLDHTGDRSPLALANREIGALPPQARKEAGQRVGQARGAVSKALAERTEVLEAEHEARMLVEETVDVTLPTARARRGARHPLTTGAEKIADVFVAMGWEVAEGPVVEAEWLNFDALNLGPDHPARTMQDTFWTEPADNHVVLRTHTSPVQARTMLTREPPFYVVCPGRVFRTDEYDATHSPMFHQVEGLAIDEGITMAHLKGTLDHFAARMFGEGISTRFRPSYFPFTEPSAEVDLICFVCRGAGSAEDGTTCRTCRGEGWIEWGGCGVVNPRVLRACGVDADRFTGFAFGMGIDRTLMFRHGIEDLRYMFEGDQRFATTFGSDL</sequence>
<evidence type="ECO:0000259" key="15">
    <source>
        <dbReference type="PROSITE" id="PS50862"/>
    </source>
</evidence>
<dbReference type="EMBL" id="JAUSQM010000001">
    <property type="protein sequence ID" value="MDP9822891.1"/>
    <property type="molecule type" value="Genomic_DNA"/>
</dbReference>
<dbReference type="InterPro" id="IPR010978">
    <property type="entry name" value="tRNA-bd_arm"/>
</dbReference>
<dbReference type="Pfam" id="PF02912">
    <property type="entry name" value="Phe_tRNA-synt_N"/>
    <property type="match status" value="1"/>
</dbReference>
<feature type="domain" description="Aminoacyl-transfer RNA synthetases class-II family profile" evidence="15">
    <location>
        <begin position="159"/>
        <end position="367"/>
    </location>
</feature>
<dbReference type="Gene3D" id="3.30.930.10">
    <property type="entry name" value="Bira Bifunctional Protein, Domain 2"/>
    <property type="match status" value="1"/>
</dbReference>
<dbReference type="SUPFAM" id="SSF46589">
    <property type="entry name" value="tRNA-binding arm"/>
    <property type="match status" value="1"/>
</dbReference>
<reference evidence="16 17" key="1">
    <citation type="submission" date="2023-07" db="EMBL/GenBank/DDBJ databases">
        <title>Sequencing the genomes of 1000 actinobacteria strains.</title>
        <authorList>
            <person name="Klenk H.-P."/>
        </authorList>
    </citation>
    <scope>NUCLEOTIDE SEQUENCE [LARGE SCALE GENOMIC DNA]</scope>
    <source>
        <strain evidence="16 17">GD13</strain>
    </source>
</reference>
<keyword evidence="7 13" id="KW-0547">Nucleotide-binding</keyword>
<protein>
    <recommendedName>
        <fullName evidence="13">Phenylalanine--tRNA ligase alpha subunit</fullName>
        <ecNumber evidence="13">6.1.1.20</ecNumber>
    </recommendedName>
    <alternativeName>
        <fullName evidence="13">Phenylalanyl-tRNA synthetase alpha subunit</fullName>
        <shortName evidence="13">PheRS</shortName>
    </alternativeName>
</protein>
<dbReference type="InterPro" id="IPR022911">
    <property type="entry name" value="Phe_tRNA_ligase_alpha1_bac"/>
</dbReference>
<evidence type="ECO:0000256" key="12">
    <source>
        <dbReference type="ARBA" id="ARBA00049255"/>
    </source>
</evidence>
<feature type="binding site" evidence="13">
    <location>
        <position position="297"/>
    </location>
    <ligand>
        <name>Mg(2+)</name>
        <dbReference type="ChEBI" id="CHEBI:18420"/>
        <note>shared with beta subunit</note>
    </ligand>
</feature>
<name>A0ABT9NR36_9ACTN</name>
<dbReference type="InterPro" id="IPR002319">
    <property type="entry name" value="Phenylalanyl-tRNA_Synthase"/>
</dbReference>
<evidence type="ECO:0000256" key="3">
    <source>
        <dbReference type="ARBA" id="ARBA00011209"/>
    </source>
</evidence>
<dbReference type="CDD" id="cd00496">
    <property type="entry name" value="PheRS_alpha_core"/>
    <property type="match status" value="1"/>
</dbReference>
<dbReference type="Pfam" id="PF01409">
    <property type="entry name" value="tRNA-synt_2d"/>
    <property type="match status" value="1"/>
</dbReference>
<keyword evidence="6 13" id="KW-0479">Metal-binding</keyword>
<dbReference type="InterPro" id="IPR004188">
    <property type="entry name" value="Phe-tRNA_ligase_II_N"/>
</dbReference>
<dbReference type="InterPro" id="IPR045864">
    <property type="entry name" value="aa-tRNA-synth_II/BPL/LPL"/>
</dbReference>
<evidence type="ECO:0000256" key="10">
    <source>
        <dbReference type="ARBA" id="ARBA00022917"/>
    </source>
</evidence>
<evidence type="ECO:0000256" key="7">
    <source>
        <dbReference type="ARBA" id="ARBA00022741"/>
    </source>
</evidence>